<comment type="caution">
    <text evidence="2">The sequence shown here is derived from an EMBL/GenBank/DDBJ whole genome shotgun (WGS) entry which is preliminary data.</text>
</comment>
<gene>
    <name evidence="2" type="ORF">Glove_219g116</name>
</gene>
<dbReference type="Proteomes" id="UP000266861">
    <property type="component" value="Unassembled WGS sequence"/>
</dbReference>
<dbReference type="EMBL" id="PQFF01000204">
    <property type="protein sequence ID" value="RHZ74862.1"/>
    <property type="molecule type" value="Genomic_DNA"/>
</dbReference>
<accession>A0A397IJ22</accession>
<evidence type="ECO:0000313" key="2">
    <source>
        <dbReference type="EMBL" id="RHZ74862.1"/>
    </source>
</evidence>
<feature type="coiled-coil region" evidence="1">
    <location>
        <begin position="149"/>
        <end position="271"/>
    </location>
</feature>
<protein>
    <submittedName>
        <fullName evidence="2">Uncharacterized protein</fullName>
    </submittedName>
</protein>
<evidence type="ECO:0000256" key="1">
    <source>
        <dbReference type="SAM" id="Coils"/>
    </source>
</evidence>
<sequence length="337" mass="39085">MSLINFYFLSRLLDKNPSSNLKKPSFLRLLTKSLILIKQILKYVHRKNQRKIKSLKASELSSSTLIARESSQAFENEKFKSTSINFIKEKENLKSEWESKLLVLQCRPKQLEASNVKLTSQNKKSEAAVQLIAQKKVHANSTVKLYAQVKKLKASNAELTDQMKKIKTSNSVLAACKKDLKVFNAELDSKIKKKIEDLNARLVADKEKLEAKCSEMATRKGELETQYGKIDLGECPTEHEELKRDLDVEKIKNLEQERNEFTRILKMAEICTECNQESGSDVIEWIHYDRFQDIKQIAKDRKLKKQQRKRRGQHAVVLKKFDNIVDLNEDFLNELKQ</sequence>
<proteinExistence type="predicted"/>
<dbReference type="OrthoDB" id="447953at2759"/>
<name>A0A397IJ22_9GLOM</name>
<evidence type="ECO:0000313" key="3">
    <source>
        <dbReference type="Proteomes" id="UP000266861"/>
    </source>
</evidence>
<organism evidence="2 3">
    <name type="scientific">Diversispora epigaea</name>
    <dbReference type="NCBI Taxonomy" id="1348612"/>
    <lineage>
        <taxon>Eukaryota</taxon>
        <taxon>Fungi</taxon>
        <taxon>Fungi incertae sedis</taxon>
        <taxon>Mucoromycota</taxon>
        <taxon>Glomeromycotina</taxon>
        <taxon>Glomeromycetes</taxon>
        <taxon>Diversisporales</taxon>
        <taxon>Diversisporaceae</taxon>
        <taxon>Diversispora</taxon>
    </lineage>
</organism>
<reference evidence="2 3" key="1">
    <citation type="submission" date="2018-08" db="EMBL/GenBank/DDBJ databases">
        <title>Genome and evolution of the arbuscular mycorrhizal fungus Diversispora epigaea (formerly Glomus versiforme) and its bacterial endosymbionts.</title>
        <authorList>
            <person name="Sun X."/>
            <person name="Fei Z."/>
            <person name="Harrison M."/>
        </authorList>
    </citation>
    <scope>NUCLEOTIDE SEQUENCE [LARGE SCALE GENOMIC DNA]</scope>
    <source>
        <strain evidence="2 3">IT104</strain>
    </source>
</reference>
<keyword evidence="1" id="KW-0175">Coiled coil</keyword>
<dbReference type="AlphaFoldDB" id="A0A397IJ22"/>
<keyword evidence="3" id="KW-1185">Reference proteome</keyword>